<feature type="compositionally biased region" description="Basic residues" evidence="1">
    <location>
        <begin position="490"/>
        <end position="502"/>
    </location>
</feature>
<dbReference type="AlphaFoldDB" id="A0A812WIX6"/>
<keyword evidence="3" id="KW-1185">Reference proteome</keyword>
<feature type="non-terminal residue" evidence="2">
    <location>
        <position position="1"/>
    </location>
</feature>
<sequence length="690" mass="79234">EEDATVWARYSSAYFEQGAGRQACNNPYDQECDKDMYQKMQASGIWEIKHENFVKLIQPSFASIDDTEDMDAILARTHMIVIIDFGIYWRLASSSKNDVKFVSWQQDEPKDLLSPAEKPIFQAYKKDPHRHSLPESFQQDMIWSLEVLHRLFQGETLPRTVTIRGRSLFSDTPQPPRQIAPRILDDATMRVRVKKEQVTTVFRNLKRNGPIQIDLNSPSPDTKRRTFPKETGASSSKSSVAAHAANIVRNPDFLDREDGDLDDIAVGGGPDDDDLEKQLEILVEQADASETRKDEMDVVEDDNPTGHLLWHGGPQHVIHMPKQCSSRNCRSTYAYNFRWEDGQKVNVLDVEEFTDDVIFVSGKKCFSIQYLRYHEELLFRGHVSTRAIEHAYNTVFGLTDDDVPNDVVTGFSKLHQTALFYYLAIKEFQVLNLHKTLLIDDEIADASLDLYHAYCHASLFPPENRQKVKALVGDGRLGLKPRCEDGPVKHAGRPHKQSKASSKHSNGWFMMCDPNTGRILSLIVMHEPENNSHVLESLEGVIWLYPKMKTFVCDRACGVIRAASSRNSLKQIENFIVDWFHAYRHSDRRRKKLGKIIKGVNTSICEQIFAWFRNFSFNLNELRGNRHKFVILYMAKRHNEAVKTYGVVKPYGCDTKKKKKTSEATFKKKCTMKASCTRYVMKAMKRIVKK</sequence>
<proteinExistence type="predicted"/>
<feature type="compositionally biased region" description="Low complexity" evidence="1">
    <location>
        <begin position="233"/>
        <end position="245"/>
    </location>
</feature>
<comment type="caution">
    <text evidence="2">The sequence shown here is derived from an EMBL/GenBank/DDBJ whole genome shotgun (WGS) entry which is preliminary data.</text>
</comment>
<feature type="region of interest" description="Disordered" evidence="1">
    <location>
        <begin position="210"/>
        <end position="273"/>
    </location>
</feature>
<dbReference type="Proteomes" id="UP000601435">
    <property type="component" value="Unassembled WGS sequence"/>
</dbReference>
<dbReference type="EMBL" id="CAJNJA010033276">
    <property type="protein sequence ID" value="CAE7677002.1"/>
    <property type="molecule type" value="Genomic_DNA"/>
</dbReference>
<accession>A0A812WIX6</accession>
<name>A0A812WIX6_9DINO</name>
<dbReference type="OrthoDB" id="418097at2759"/>
<evidence type="ECO:0000313" key="2">
    <source>
        <dbReference type="EMBL" id="CAE7677002.1"/>
    </source>
</evidence>
<protein>
    <submittedName>
        <fullName evidence="2">Uncharacterized protein</fullName>
    </submittedName>
</protein>
<evidence type="ECO:0000256" key="1">
    <source>
        <dbReference type="SAM" id="MobiDB-lite"/>
    </source>
</evidence>
<evidence type="ECO:0000313" key="3">
    <source>
        <dbReference type="Proteomes" id="UP000601435"/>
    </source>
</evidence>
<gene>
    <name evidence="2" type="ORF">SNEC2469_LOCUS19433</name>
</gene>
<reference evidence="2" key="1">
    <citation type="submission" date="2021-02" db="EMBL/GenBank/DDBJ databases">
        <authorList>
            <person name="Dougan E. K."/>
            <person name="Rhodes N."/>
            <person name="Thang M."/>
            <person name="Chan C."/>
        </authorList>
    </citation>
    <scope>NUCLEOTIDE SEQUENCE</scope>
</reference>
<feature type="region of interest" description="Disordered" evidence="1">
    <location>
        <begin position="483"/>
        <end position="503"/>
    </location>
</feature>
<organism evidence="2 3">
    <name type="scientific">Symbiodinium necroappetens</name>
    <dbReference type="NCBI Taxonomy" id="1628268"/>
    <lineage>
        <taxon>Eukaryota</taxon>
        <taxon>Sar</taxon>
        <taxon>Alveolata</taxon>
        <taxon>Dinophyceae</taxon>
        <taxon>Suessiales</taxon>
        <taxon>Symbiodiniaceae</taxon>
        <taxon>Symbiodinium</taxon>
    </lineage>
</organism>